<name>A0A9W5EU50_ALCXX</name>
<evidence type="ECO:0000313" key="2">
    <source>
        <dbReference type="Proteomes" id="UP001141992"/>
    </source>
</evidence>
<gene>
    <name evidence="1" type="ORF">O9570_13000</name>
</gene>
<dbReference type="EMBL" id="JAPZVI010000008">
    <property type="protein sequence ID" value="MCZ8402367.1"/>
    <property type="molecule type" value="Genomic_DNA"/>
</dbReference>
<reference evidence="1" key="1">
    <citation type="submission" date="2022-12" db="EMBL/GenBank/DDBJ databases">
        <authorList>
            <person name="Voronina O.L."/>
            <person name="Kunda M.S."/>
            <person name="Ryzhova N."/>
            <person name="Aksenova E.I."/>
        </authorList>
    </citation>
    <scope>NUCLEOTIDE SEQUENCE</scope>
    <source>
        <strain evidence="1">SCCH136:Ach223948</strain>
    </source>
</reference>
<proteinExistence type="predicted"/>
<evidence type="ECO:0000313" key="1">
    <source>
        <dbReference type="EMBL" id="MCZ8402367.1"/>
    </source>
</evidence>
<dbReference type="Proteomes" id="UP001141992">
    <property type="component" value="Unassembled WGS sequence"/>
</dbReference>
<organism evidence="1 2">
    <name type="scientific">Alcaligenes xylosoxydans xylosoxydans</name>
    <name type="common">Achromobacter xylosoxidans</name>
    <dbReference type="NCBI Taxonomy" id="85698"/>
    <lineage>
        <taxon>Bacteria</taxon>
        <taxon>Pseudomonadati</taxon>
        <taxon>Pseudomonadota</taxon>
        <taxon>Betaproteobacteria</taxon>
        <taxon>Burkholderiales</taxon>
        <taxon>Alcaligenaceae</taxon>
        <taxon>Achromobacter</taxon>
    </lineage>
</organism>
<comment type="caution">
    <text evidence="1">The sequence shown here is derived from an EMBL/GenBank/DDBJ whole genome shotgun (WGS) entry which is preliminary data.</text>
</comment>
<accession>A0A9W5EU50</accession>
<protein>
    <submittedName>
        <fullName evidence="1">Cytoplasmic protein</fullName>
    </submittedName>
</protein>
<sequence>MLKHRIVIHRHGELLGHFDASARMTRQAVMEIQGLFKAADGFRCELWVEAGERRILESGPDGIRVLGSDTLFTPVATG</sequence>
<dbReference type="AlphaFoldDB" id="A0A9W5EU50"/>
<dbReference type="RefSeq" id="WP_026382839.1">
    <property type="nucleotide sequence ID" value="NZ_CP119181.1"/>
</dbReference>